<name>A0A0W4ZJM1_PNEC8</name>
<dbReference type="AlphaFoldDB" id="A0A0W4ZJM1"/>
<protein>
    <recommendedName>
        <fullName evidence="4">Asparagine synthetase domain-containing protein</fullName>
    </recommendedName>
</protein>
<dbReference type="OrthoDB" id="10252281at2759"/>
<dbReference type="CDD" id="cd01991">
    <property type="entry name" value="Asn_synthase_B_C"/>
    <property type="match status" value="1"/>
</dbReference>
<keyword evidence="1" id="KW-0028">Amino-acid biosynthesis</keyword>
<dbReference type="SUPFAM" id="SSF56235">
    <property type="entry name" value="N-terminal nucleophile aminohydrolases (Ntn hydrolases)"/>
    <property type="match status" value="1"/>
</dbReference>
<dbReference type="InterPro" id="IPR001962">
    <property type="entry name" value="Asn_synthase"/>
</dbReference>
<evidence type="ECO:0000256" key="2">
    <source>
        <dbReference type="ARBA" id="ARBA00022888"/>
    </source>
</evidence>
<comment type="caution">
    <text evidence="5">The sequence shown here is derived from an EMBL/GenBank/DDBJ whole genome shotgun (WGS) entry which is preliminary data.</text>
</comment>
<dbReference type="EMBL" id="LFVZ01000007">
    <property type="protein sequence ID" value="KTW28577.1"/>
    <property type="molecule type" value="Genomic_DNA"/>
</dbReference>
<accession>A0A0W4ZJM1</accession>
<dbReference type="InterPro" id="IPR029055">
    <property type="entry name" value="Ntn_hydrolases_N"/>
</dbReference>
<dbReference type="InterPro" id="IPR014729">
    <property type="entry name" value="Rossmann-like_a/b/a_fold"/>
</dbReference>
<evidence type="ECO:0000256" key="3">
    <source>
        <dbReference type="ARBA" id="ARBA00022962"/>
    </source>
</evidence>
<keyword evidence="2" id="KW-0061">Asparagine biosynthesis</keyword>
<organism evidence="5 6">
    <name type="scientific">Pneumocystis carinii (strain B80)</name>
    <name type="common">Rat pneumocystis pneumonia agent</name>
    <name type="synonym">Pneumocystis carinii f. sp. carinii</name>
    <dbReference type="NCBI Taxonomy" id="1408658"/>
    <lineage>
        <taxon>Eukaryota</taxon>
        <taxon>Fungi</taxon>
        <taxon>Dikarya</taxon>
        <taxon>Ascomycota</taxon>
        <taxon>Taphrinomycotina</taxon>
        <taxon>Pneumocystomycetes</taxon>
        <taxon>Pneumocystaceae</taxon>
        <taxon>Pneumocystis</taxon>
    </lineage>
</organism>
<evidence type="ECO:0000259" key="4">
    <source>
        <dbReference type="Pfam" id="PF00733"/>
    </source>
</evidence>
<dbReference type="VEuPathDB" id="FungiDB:T552_01838"/>
<dbReference type="Pfam" id="PF00733">
    <property type="entry name" value="Asn_synthase"/>
    <property type="match status" value="1"/>
</dbReference>
<dbReference type="GO" id="GO:0004066">
    <property type="term" value="F:asparagine synthase (glutamine-hydrolyzing) activity"/>
    <property type="evidence" value="ECO:0007669"/>
    <property type="project" value="InterPro"/>
</dbReference>
<dbReference type="GO" id="GO:0006529">
    <property type="term" value="P:asparagine biosynthetic process"/>
    <property type="evidence" value="ECO:0007669"/>
    <property type="project" value="UniProtKB-KW"/>
</dbReference>
<evidence type="ECO:0000313" key="6">
    <source>
        <dbReference type="Proteomes" id="UP000054454"/>
    </source>
</evidence>
<gene>
    <name evidence="5" type="ORF">T552_01838</name>
</gene>
<evidence type="ECO:0000256" key="1">
    <source>
        <dbReference type="ARBA" id="ARBA00022605"/>
    </source>
</evidence>
<proteinExistence type="predicted"/>
<dbReference type="PANTHER" id="PTHR45937">
    <property type="entry name" value="ASPARAGINE SYNTHETASE DOMAIN-CONTAINING PROTEIN 1"/>
    <property type="match status" value="1"/>
</dbReference>
<dbReference type="Proteomes" id="UP000054454">
    <property type="component" value="Unassembled WGS sequence"/>
</dbReference>
<dbReference type="PANTHER" id="PTHR45937:SF1">
    <property type="entry name" value="ASPARAGINE SYNTHETASE DOMAIN-CONTAINING PROTEIN 1"/>
    <property type="match status" value="1"/>
</dbReference>
<dbReference type="InterPro" id="IPR051857">
    <property type="entry name" value="Asn_synthetase_domain"/>
</dbReference>
<dbReference type="SUPFAM" id="SSF52402">
    <property type="entry name" value="Adenine nucleotide alpha hydrolases-like"/>
    <property type="match status" value="1"/>
</dbReference>
<keyword evidence="3" id="KW-0315">Glutamine amidotransferase</keyword>
<sequence>MCGIFLRITSIHEDSKEDYDDIIELVNVRGPDRSNTIEVIMKEVKLKISSSVLHLRGKGPATLQPIENDRGDLLCWNGEVWNGLGIKFNDNDTIQVMNALSRPFSDVIDIIREIEGPYAFIFIEKSKERLWYGRDCLGRRSLLKKTSTGINDSFCFLLSSVSNGDPSWEEVFADGLYFVDLSQISENKTYPYPRINTSLEPVSTEDFDLYVDEFYNVLKQALYIRTVSILSTSTDQPRLAILYSGGLDSSVLARIIHEILPVNEPVDLLNVAFENLQVSAQKTDSIDLDDIYNCPDRITGINAYKELCEVTGNKRPWRFVQINVPYFESNDHKTIIMKLMHPNDTVMDLSIAMAFYFASRGCGLLKCTDGSLLEYNSVSKVLIRADEQLGGYSRYLTRYIKGGWPDVIDELSCNISRLSYRNLGRDDRIVSHHGKEIRYPYLDENVIRFLSKLPVQGKMNFNIENGEKLLLRKLSQKLGLIYSSKEKKRAIQFGSRSAKMQISNKKISGTDKLEKD</sequence>
<dbReference type="Gene3D" id="3.60.20.10">
    <property type="entry name" value="Glutamine Phosphoribosylpyrophosphate, subunit 1, domain 1"/>
    <property type="match status" value="1"/>
</dbReference>
<keyword evidence="6" id="KW-1185">Reference proteome</keyword>
<dbReference type="Gene3D" id="3.40.50.620">
    <property type="entry name" value="HUPs"/>
    <property type="match status" value="1"/>
</dbReference>
<dbReference type="RefSeq" id="XP_018226120.1">
    <property type="nucleotide sequence ID" value="XM_018370403.1"/>
</dbReference>
<evidence type="ECO:0000313" key="5">
    <source>
        <dbReference type="EMBL" id="KTW28577.1"/>
    </source>
</evidence>
<dbReference type="GeneID" id="28936606"/>
<reference evidence="6" key="1">
    <citation type="journal article" date="2016" name="Nat. Commun.">
        <title>Genome analysis of three Pneumocystis species reveals adaptation mechanisms to life exclusively in mammalian hosts.</title>
        <authorList>
            <person name="Ma L."/>
            <person name="Chen Z."/>
            <person name="Huang D.W."/>
            <person name="Kutty G."/>
            <person name="Ishihara M."/>
            <person name="Wang H."/>
            <person name="Abouelleil A."/>
            <person name="Bishop L."/>
            <person name="Davey E."/>
            <person name="Deng R."/>
            <person name="Deng X."/>
            <person name="Fan L."/>
            <person name="Fantoni G."/>
            <person name="Fitzgerald M."/>
            <person name="Gogineni E."/>
            <person name="Goldberg J.M."/>
            <person name="Handley G."/>
            <person name="Hu X."/>
            <person name="Huber C."/>
            <person name="Jiao X."/>
            <person name="Jones K."/>
            <person name="Levin J.Z."/>
            <person name="Liu Y."/>
            <person name="Macdonald P."/>
            <person name="Melnikov A."/>
            <person name="Raley C."/>
            <person name="Sassi M."/>
            <person name="Sherman B.T."/>
            <person name="Song X."/>
            <person name="Sykes S."/>
            <person name="Tran B."/>
            <person name="Walsh L."/>
            <person name="Xia Y."/>
            <person name="Yang J."/>
            <person name="Young S."/>
            <person name="Zeng Q."/>
            <person name="Zheng X."/>
            <person name="Stephens R."/>
            <person name="Nusbaum C."/>
            <person name="Birren B.W."/>
            <person name="Azadi P."/>
            <person name="Lempicki R.A."/>
            <person name="Cuomo C.A."/>
            <person name="Kovacs J.A."/>
        </authorList>
    </citation>
    <scope>NUCLEOTIDE SEQUENCE [LARGE SCALE GENOMIC DNA]</scope>
    <source>
        <strain evidence="6">B80</strain>
    </source>
</reference>
<feature type="domain" description="Asparagine synthetase" evidence="4">
    <location>
        <begin position="408"/>
        <end position="477"/>
    </location>
</feature>